<proteinExistence type="predicted"/>
<dbReference type="EMBL" id="JBIGHV010000001">
    <property type="protein sequence ID" value="MFG6428926.1"/>
    <property type="molecule type" value="Genomic_DNA"/>
</dbReference>
<dbReference type="InterPro" id="IPR011051">
    <property type="entry name" value="RmlC_Cupin_sf"/>
</dbReference>
<reference evidence="2 3" key="1">
    <citation type="submission" date="2024-08" db="EMBL/GenBank/DDBJ databases">
        <authorList>
            <person name="Lu H."/>
        </authorList>
    </citation>
    <scope>NUCLEOTIDE SEQUENCE [LARGE SCALE GENOMIC DNA]</scope>
    <source>
        <strain evidence="2 3">LYH14W</strain>
    </source>
</reference>
<evidence type="ECO:0000313" key="3">
    <source>
        <dbReference type="Proteomes" id="UP001606210"/>
    </source>
</evidence>
<dbReference type="Proteomes" id="UP001606210">
    <property type="component" value="Unassembled WGS sequence"/>
</dbReference>
<feature type="domain" description="ChrR-like cupin" evidence="1">
    <location>
        <begin position="8"/>
        <end position="97"/>
    </location>
</feature>
<dbReference type="InterPro" id="IPR014710">
    <property type="entry name" value="RmlC-like_jellyroll"/>
</dbReference>
<gene>
    <name evidence="2" type="ORF">ACG00Y_03330</name>
</gene>
<evidence type="ECO:0000259" key="1">
    <source>
        <dbReference type="Pfam" id="PF12973"/>
    </source>
</evidence>
<organism evidence="2 3">
    <name type="scientific">Pelomonas parva</name>
    <dbReference type="NCBI Taxonomy" id="3299032"/>
    <lineage>
        <taxon>Bacteria</taxon>
        <taxon>Pseudomonadati</taxon>
        <taxon>Pseudomonadota</taxon>
        <taxon>Betaproteobacteria</taxon>
        <taxon>Burkholderiales</taxon>
        <taxon>Sphaerotilaceae</taxon>
        <taxon>Roseateles</taxon>
    </lineage>
</organism>
<protein>
    <submittedName>
        <fullName evidence="2">Cupin domain-containing protein</fullName>
    </submittedName>
</protein>
<accession>A0ABW7EZ42</accession>
<name>A0ABW7EZ42_9BURK</name>
<dbReference type="InterPro" id="IPR025979">
    <property type="entry name" value="ChrR-like_cupin_dom"/>
</dbReference>
<comment type="caution">
    <text evidence="2">The sequence shown here is derived from an EMBL/GenBank/DDBJ whole genome shotgun (WGS) entry which is preliminary data.</text>
</comment>
<keyword evidence="3" id="KW-1185">Reference proteome</keyword>
<dbReference type="SUPFAM" id="SSF51182">
    <property type="entry name" value="RmlC-like cupins"/>
    <property type="match status" value="2"/>
</dbReference>
<sequence length="280" mass="31344">MLNRPHTEFVQSQMLPWRRIPPGAARPDAEYKYLSRDADTGACTCLIRYAPGWARLADERLNAGEEFYVLEGEIEINGLRFGADHYGQVPRGLLRHSMSTLRGAVVLTFFDARPELGPTVAAEAAAIEQRDVLHMPWDMRLNDQKLAHLGISRKDLRADPVTGERTFLSMMLPHSEPPGSQGPRESHPVVEECFVIAGSLVGPHGEMHAGAYFWRPPGIPHGPFGTRWGCVALIRFVGGWHINIWTADEAPFDFHQPYAPVLPAEMGHLRDLPWQPARGY</sequence>
<feature type="domain" description="ChrR-like cupin" evidence="1">
    <location>
        <begin position="145"/>
        <end position="232"/>
    </location>
</feature>
<dbReference type="Gene3D" id="2.60.120.10">
    <property type="entry name" value="Jelly Rolls"/>
    <property type="match status" value="1"/>
</dbReference>
<evidence type="ECO:0000313" key="2">
    <source>
        <dbReference type="EMBL" id="MFG6428926.1"/>
    </source>
</evidence>
<dbReference type="Pfam" id="PF12973">
    <property type="entry name" value="Cupin_7"/>
    <property type="match status" value="2"/>
</dbReference>
<dbReference type="RefSeq" id="WP_394475946.1">
    <property type="nucleotide sequence ID" value="NZ_JBIGHV010000001.1"/>
</dbReference>